<dbReference type="EC" id="2.8.1.7" evidence="4"/>
<dbReference type="EMBL" id="JABEQH010000022">
    <property type="protein sequence ID" value="MBB2177137.1"/>
    <property type="molecule type" value="Genomic_DNA"/>
</dbReference>
<comment type="similarity">
    <text evidence="3">Belongs to the class-V pyridoxal-phosphate-dependent aminotransferase family. NifS/IscS subfamily.</text>
</comment>
<comment type="catalytic activity">
    <reaction evidence="12">
        <text>(sulfur carrier)-H + L-cysteine = (sulfur carrier)-SH + L-alanine</text>
        <dbReference type="Rhea" id="RHEA:43892"/>
        <dbReference type="Rhea" id="RHEA-COMP:14737"/>
        <dbReference type="Rhea" id="RHEA-COMP:14739"/>
        <dbReference type="ChEBI" id="CHEBI:29917"/>
        <dbReference type="ChEBI" id="CHEBI:35235"/>
        <dbReference type="ChEBI" id="CHEBI:57972"/>
        <dbReference type="ChEBI" id="CHEBI:64428"/>
        <dbReference type="EC" id="2.8.1.7"/>
    </reaction>
</comment>
<dbReference type="RefSeq" id="WP_182944482.1">
    <property type="nucleotide sequence ID" value="NZ_JABEQH010000022.1"/>
</dbReference>
<dbReference type="PANTHER" id="PTHR11601:SF34">
    <property type="entry name" value="CYSTEINE DESULFURASE"/>
    <property type="match status" value="1"/>
</dbReference>
<evidence type="ECO:0000256" key="10">
    <source>
        <dbReference type="ARBA" id="ARBA00023004"/>
    </source>
</evidence>
<dbReference type="InterPro" id="IPR015422">
    <property type="entry name" value="PyrdxlP-dep_Trfase_small"/>
</dbReference>
<evidence type="ECO:0000256" key="1">
    <source>
        <dbReference type="ARBA" id="ARBA00001933"/>
    </source>
</evidence>
<dbReference type="Gene3D" id="3.90.1150.10">
    <property type="entry name" value="Aspartate Aminotransferase, domain 1"/>
    <property type="match status" value="1"/>
</dbReference>
<evidence type="ECO:0000256" key="4">
    <source>
        <dbReference type="ARBA" id="ARBA00012239"/>
    </source>
</evidence>
<dbReference type="FunFam" id="3.40.640.10:FF:000003">
    <property type="entry name" value="Cysteine desulfurase IscS"/>
    <property type="match status" value="1"/>
</dbReference>
<dbReference type="InterPro" id="IPR016454">
    <property type="entry name" value="Cysteine_dSase"/>
</dbReference>
<dbReference type="GO" id="GO:0031071">
    <property type="term" value="F:cysteine desulfurase activity"/>
    <property type="evidence" value="ECO:0007669"/>
    <property type="project" value="UniProtKB-EC"/>
</dbReference>
<keyword evidence="7" id="KW-0001">2Fe-2S</keyword>
<evidence type="ECO:0000256" key="6">
    <source>
        <dbReference type="ARBA" id="ARBA00022679"/>
    </source>
</evidence>
<evidence type="ECO:0000313" key="15">
    <source>
        <dbReference type="EMBL" id="MBB2177137.1"/>
    </source>
</evidence>
<dbReference type="GO" id="GO:0046872">
    <property type="term" value="F:metal ion binding"/>
    <property type="evidence" value="ECO:0007669"/>
    <property type="project" value="UniProtKB-KW"/>
</dbReference>
<protein>
    <recommendedName>
        <fullName evidence="5">Cysteine desulfurase</fullName>
        <ecNumber evidence="4">2.8.1.7</ecNumber>
    </recommendedName>
</protein>
<evidence type="ECO:0000259" key="14">
    <source>
        <dbReference type="Pfam" id="PF00266"/>
    </source>
</evidence>
<keyword evidence="11" id="KW-0411">Iron-sulfur</keyword>
<keyword evidence="9" id="KW-0663">Pyridoxal phosphate</keyword>
<sequence>MTVELYLDYQSTTPCDPAVVQAMLPWFTTEFGNPHSADHAMGRRAWDAVEAARAEVAALLGADAREVVFTSGATEANNIAIKGAVRHLAGRGDARRRVVTVATEHKCVLEAVRDLAAEGFEPVILPVGADGRLDPETLRAALAVPTLLVSIMAANNETGVLHDLAALAPIVRAAGALLHSDMAQAAAKVALDVRAMDVDLASVSAHKLYGPKGVGALYVRRRPRVRLAPLFSGGGQERGVRSGTLPTPLLVGFGEACRIARAGRVDEALRMAALRDGLLARLQAAIPGIVVNGSMAHRLPANLNLRLPDVRALDVIAQAGGLCVSTGSACSSAELVPSYVLTAMGLDADAAARSLRLAVGRYTSAADMDRAAAILCRAVEDVRAAGRERAAQSADDGSTQDDTARIAECRI</sequence>
<evidence type="ECO:0000256" key="13">
    <source>
        <dbReference type="RuleBase" id="RU004504"/>
    </source>
</evidence>
<proteinExistence type="inferred from homology"/>
<dbReference type="PIRSF" id="PIRSF005572">
    <property type="entry name" value="NifS"/>
    <property type="match status" value="1"/>
</dbReference>
<evidence type="ECO:0000256" key="5">
    <source>
        <dbReference type="ARBA" id="ARBA00013558"/>
    </source>
</evidence>
<feature type="domain" description="Aminotransferase class V" evidence="14">
    <location>
        <begin position="6"/>
        <end position="370"/>
    </location>
</feature>
<dbReference type="Pfam" id="PF00266">
    <property type="entry name" value="Aminotran_5"/>
    <property type="match status" value="1"/>
</dbReference>
<organism evidence="15 16">
    <name type="scientific">Gluconacetobacter johannae</name>
    <dbReference type="NCBI Taxonomy" id="112140"/>
    <lineage>
        <taxon>Bacteria</taxon>
        <taxon>Pseudomonadati</taxon>
        <taxon>Pseudomonadota</taxon>
        <taxon>Alphaproteobacteria</taxon>
        <taxon>Acetobacterales</taxon>
        <taxon>Acetobacteraceae</taxon>
        <taxon>Gluconacetobacter</taxon>
    </lineage>
</organism>
<comment type="caution">
    <text evidence="15">The sequence shown here is derived from an EMBL/GenBank/DDBJ whole genome shotgun (WGS) entry which is preliminary data.</text>
</comment>
<evidence type="ECO:0000313" key="16">
    <source>
        <dbReference type="Proteomes" id="UP000561066"/>
    </source>
</evidence>
<dbReference type="GO" id="GO:0008483">
    <property type="term" value="F:transaminase activity"/>
    <property type="evidence" value="ECO:0007669"/>
    <property type="project" value="UniProtKB-KW"/>
</dbReference>
<dbReference type="InterPro" id="IPR000192">
    <property type="entry name" value="Aminotrans_V_dom"/>
</dbReference>
<reference evidence="15 16" key="1">
    <citation type="submission" date="2020-04" db="EMBL/GenBank/DDBJ databases">
        <title>Description of novel Gluconacetobacter.</title>
        <authorList>
            <person name="Sombolestani A."/>
        </authorList>
    </citation>
    <scope>NUCLEOTIDE SEQUENCE [LARGE SCALE GENOMIC DNA]</scope>
    <source>
        <strain evidence="15 16">LMG 21312</strain>
    </source>
</reference>
<dbReference type="PANTHER" id="PTHR11601">
    <property type="entry name" value="CYSTEINE DESULFURYLASE FAMILY MEMBER"/>
    <property type="match status" value="1"/>
</dbReference>
<evidence type="ECO:0000256" key="12">
    <source>
        <dbReference type="ARBA" id="ARBA00050776"/>
    </source>
</evidence>
<evidence type="ECO:0000256" key="11">
    <source>
        <dbReference type="ARBA" id="ARBA00023014"/>
    </source>
</evidence>
<dbReference type="InterPro" id="IPR015421">
    <property type="entry name" value="PyrdxlP-dep_Trfase_major"/>
</dbReference>
<dbReference type="Gene3D" id="3.40.640.10">
    <property type="entry name" value="Type I PLP-dependent aspartate aminotransferase-like (Major domain)"/>
    <property type="match status" value="1"/>
</dbReference>
<gene>
    <name evidence="15" type="ORF">HLH21_14595</name>
</gene>
<keyword evidence="15" id="KW-0032">Aminotransferase</keyword>
<keyword evidence="6 15" id="KW-0808">Transferase</keyword>
<accession>A0A7W4J9U2</accession>
<evidence type="ECO:0000256" key="3">
    <source>
        <dbReference type="ARBA" id="ARBA00006490"/>
    </source>
</evidence>
<keyword evidence="16" id="KW-1185">Reference proteome</keyword>
<dbReference type="Proteomes" id="UP000561066">
    <property type="component" value="Unassembled WGS sequence"/>
</dbReference>
<dbReference type="SUPFAM" id="SSF53383">
    <property type="entry name" value="PLP-dependent transferases"/>
    <property type="match status" value="1"/>
</dbReference>
<keyword evidence="10" id="KW-0408">Iron</keyword>
<comment type="cofactor">
    <cofactor evidence="1 13">
        <name>pyridoxal 5'-phosphate</name>
        <dbReference type="ChEBI" id="CHEBI:597326"/>
    </cofactor>
</comment>
<evidence type="ECO:0000256" key="8">
    <source>
        <dbReference type="ARBA" id="ARBA00022723"/>
    </source>
</evidence>
<dbReference type="PROSITE" id="PS00595">
    <property type="entry name" value="AA_TRANSFER_CLASS_5"/>
    <property type="match status" value="1"/>
</dbReference>
<evidence type="ECO:0000256" key="9">
    <source>
        <dbReference type="ARBA" id="ARBA00022898"/>
    </source>
</evidence>
<dbReference type="AlphaFoldDB" id="A0A7W4J9U2"/>
<comment type="function">
    <text evidence="2">Catalyzes the removal of elemental sulfur atoms from cysteine to produce alanine. Seems to participate in the biosynthesis of the nitrogenase metalloclusters by providing the inorganic sulfur required for the Fe-S core formation.</text>
</comment>
<name>A0A7W4J9U2_9PROT</name>
<dbReference type="InterPro" id="IPR020578">
    <property type="entry name" value="Aminotrans_V_PyrdxlP_BS"/>
</dbReference>
<keyword evidence="8" id="KW-0479">Metal-binding</keyword>
<dbReference type="InterPro" id="IPR015424">
    <property type="entry name" value="PyrdxlP-dep_Trfase"/>
</dbReference>
<evidence type="ECO:0000256" key="7">
    <source>
        <dbReference type="ARBA" id="ARBA00022714"/>
    </source>
</evidence>
<dbReference type="GO" id="GO:0051537">
    <property type="term" value="F:2 iron, 2 sulfur cluster binding"/>
    <property type="evidence" value="ECO:0007669"/>
    <property type="project" value="UniProtKB-KW"/>
</dbReference>
<evidence type="ECO:0000256" key="2">
    <source>
        <dbReference type="ARBA" id="ARBA00003120"/>
    </source>
</evidence>